<dbReference type="EMBL" id="JARYMX010000005">
    <property type="protein sequence ID" value="KAJ9546911.1"/>
    <property type="molecule type" value="Genomic_DNA"/>
</dbReference>
<keyword evidence="4" id="KW-1185">Reference proteome</keyword>
<dbReference type="PANTHER" id="PTHR42648:SF26">
    <property type="entry name" value="INTEGRASE CATALYTIC DOMAIN-CONTAINING PROTEIN"/>
    <property type="match status" value="1"/>
</dbReference>
<evidence type="ECO:0000256" key="1">
    <source>
        <dbReference type="SAM" id="Phobius"/>
    </source>
</evidence>
<dbReference type="Gene3D" id="3.30.420.10">
    <property type="entry name" value="Ribonuclease H-like superfamily/Ribonuclease H"/>
    <property type="match status" value="1"/>
</dbReference>
<dbReference type="GO" id="GO:0015074">
    <property type="term" value="P:DNA integration"/>
    <property type="evidence" value="ECO:0007669"/>
    <property type="project" value="InterPro"/>
</dbReference>
<reference evidence="3" key="1">
    <citation type="submission" date="2023-03" db="EMBL/GenBank/DDBJ databases">
        <title>Chromosome-scale reference genome and RAD-based genetic map of yellow starthistle (Centaurea solstitialis) reveal putative structural variation and QTLs associated with invader traits.</title>
        <authorList>
            <person name="Reatini B."/>
            <person name="Cang F.A."/>
            <person name="Jiang Q."/>
            <person name="Mckibben M.T.W."/>
            <person name="Barker M.S."/>
            <person name="Rieseberg L.H."/>
            <person name="Dlugosch K.M."/>
        </authorList>
    </citation>
    <scope>NUCLEOTIDE SEQUENCE</scope>
    <source>
        <strain evidence="3">CAN-66</strain>
        <tissue evidence="3">Leaf</tissue>
    </source>
</reference>
<gene>
    <name evidence="3" type="ORF">OSB04_019454</name>
</gene>
<evidence type="ECO:0000259" key="2">
    <source>
        <dbReference type="PROSITE" id="PS50994"/>
    </source>
</evidence>
<dbReference type="PROSITE" id="PS50994">
    <property type="entry name" value="INTEGRASE"/>
    <property type="match status" value="1"/>
</dbReference>
<keyword evidence="1" id="KW-0812">Transmembrane</keyword>
<evidence type="ECO:0000313" key="3">
    <source>
        <dbReference type="EMBL" id="KAJ9546911.1"/>
    </source>
</evidence>
<proteinExistence type="predicted"/>
<dbReference type="AlphaFoldDB" id="A0AA38T1W5"/>
<keyword evidence="1" id="KW-0472">Membrane</keyword>
<organism evidence="3 4">
    <name type="scientific">Centaurea solstitialis</name>
    <name type="common">yellow star-thistle</name>
    <dbReference type="NCBI Taxonomy" id="347529"/>
    <lineage>
        <taxon>Eukaryota</taxon>
        <taxon>Viridiplantae</taxon>
        <taxon>Streptophyta</taxon>
        <taxon>Embryophyta</taxon>
        <taxon>Tracheophyta</taxon>
        <taxon>Spermatophyta</taxon>
        <taxon>Magnoliopsida</taxon>
        <taxon>eudicotyledons</taxon>
        <taxon>Gunneridae</taxon>
        <taxon>Pentapetalae</taxon>
        <taxon>asterids</taxon>
        <taxon>campanulids</taxon>
        <taxon>Asterales</taxon>
        <taxon>Asteraceae</taxon>
        <taxon>Carduoideae</taxon>
        <taxon>Cardueae</taxon>
        <taxon>Centaureinae</taxon>
        <taxon>Centaurea</taxon>
    </lineage>
</organism>
<name>A0AA38T1W5_9ASTR</name>
<evidence type="ECO:0000313" key="4">
    <source>
        <dbReference type="Proteomes" id="UP001172457"/>
    </source>
</evidence>
<keyword evidence="1" id="KW-1133">Transmembrane helix</keyword>
<dbReference type="InterPro" id="IPR039537">
    <property type="entry name" value="Retrotran_Ty1/copia-like"/>
</dbReference>
<protein>
    <recommendedName>
        <fullName evidence="2">Integrase catalytic domain-containing protein</fullName>
    </recommendedName>
</protein>
<dbReference type="InterPro" id="IPR012337">
    <property type="entry name" value="RNaseH-like_sf"/>
</dbReference>
<dbReference type="GO" id="GO:0003676">
    <property type="term" value="F:nucleic acid binding"/>
    <property type="evidence" value="ECO:0007669"/>
    <property type="project" value="InterPro"/>
</dbReference>
<dbReference type="PANTHER" id="PTHR42648">
    <property type="entry name" value="TRANSPOSASE, PUTATIVE-RELATED"/>
    <property type="match status" value="1"/>
</dbReference>
<dbReference type="Proteomes" id="UP001172457">
    <property type="component" value="Chromosome 5"/>
</dbReference>
<comment type="caution">
    <text evidence="3">The sequence shown here is derived from an EMBL/GenBank/DDBJ whole genome shotgun (WGS) entry which is preliminary data.</text>
</comment>
<dbReference type="SUPFAM" id="SSF53098">
    <property type="entry name" value="Ribonuclease H-like"/>
    <property type="match status" value="1"/>
</dbReference>
<feature type="transmembrane region" description="Helical" evidence="1">
    <location>
        <begin position="71"/>
        <end position="94"/>
    </location>
</feature>
<dbReference type="InterPro" id="IPR036397">
    <property type="entry name" value="RNaseH_sf"/>
</dbReference>
<sequence>MFVQPPQDNNFYMDTGASGHMTFNQGTMHSLTPCNFNFVGNGDVVPTRYNGQCNLPFSPWPLLLKNVLENIVGYLFLYLLLKLLVCLTFFKYYVLLLDDFSHFLWVFPLRAKSEVFSVFKTFRAYVLNQFKTNSQLFQCDNGREFNNQPFLDFF</sequence>
<dbReference type="InterPro" id="IPR001584">
    <property type="entry name" value="Integrase_cat-core"/>
</dbReference>
<feature type="domain" description="Integrase catalytic" evidence="2">
    <location>
        <begin position="52"/>
        <end position="154"/>
    </location>
</feature>
<accession>A0AA38T1W5</accession>